<organism evidence="2 4">
    <name type="scientific">Didymodactylos carnosus</name>
    <dbReference type="NCBI Taxonomy" id="1234261"/>
    <lineage>
        <taxon>Eukaryota</taxon>
        <taxon>Metazoa</taxon>
        <taxon>Spiralia</taxon>
        <taxon>Gnathifera</taxon>
        <taxon>Rotifera</taxon>
        <taxon>Eurotatoria</taxon>
        <taxon>Bdelloidea</taxon>
        <taxon>Philodinida</taxon>
        <taxon>Philodinidae</taxon>
        <taxon>Didymodactylos</taxon>
    </lineage>
</organism>
<dbReference type="PROSITE" id="PS51257">
    <property type="entry name" value="PROKAR_LIPOPROTEIN"/>
    <property type="match status" value="1"/>
</dbReference>
<sequence>MEQFRPLIIALLIVAVSCTFVLGYPMVRDNEPDRFERTNQFLRTLLDALRTDRRDDGGYLGDGCGPVAC</sequence>
<comment type="caution">
    <text evidence="2">The sequence shown here is derived from an EMBL/GenBank/DDBJ whole genome shotgun (WGS) entry which is preliminary data.</text>
</comment>
<feature type="signal peptide" evidence="1">
    <location>
        <begin position="1"/>
        <end position="23"/>
    </location>
</feature>
<evidence type="ECO:0000313" key="2">
    <source>
        <dbReference type="EMBL" id="CAF0815624.1"/>
    </source>
</evidence>
<name>A0A8S2CVR1_9BILA</name>
<dbReference type="EMBL" id="CAJNOK010001508">
    <property type="protein sequence ID" value="CAF0815624.1"/>
    <property type="molecule type" value="Genomic_DNA"/>
</dbReference>
<keyword evidence="1" id="KW-0732">Signal</keyword>
<reference evidence="2" key="1">
    <citation type="submission" date="2021-02" db="EMBL/GenBank/DDBJ databases">
        <authorList>
            <person name="Nowell W R."/>
        </authorList>
    </citation>
    <scope>NUCLEOTIDE SEQUENCE</scope>
</reference>
<dbReference type="Proteomes" id="UP000677228">
    <property type="component" value="Unassembled WGS sequence"/>
</dbReference>
<gene>
    <name evidence="2" type="ORF">OVA965_LOCUS5378</name>
    <name evidence="3" type="ORF">TMI583_LOCUS5376</name>
</gene>
<dbReference type="EMBL" id="CAJOBA010001508">
    <property type="protein sequence ID" value="CAF3599699.1"/>
    <property type="molecule type" value="Genomic_DNA"/>
</dbReference>
<proteinExistence type="predicted"/>
<evidence type="ECO:0000313" key="3">
    <source>
        <dbReference type="EMBL" id="CAF3599699.1"/>
    </source>
</evidence>
<evidence type="ECO:0000256" key="1">
    <source>
        <dbReference type="SAM" id="SignalP"/>
    </source>
</evidence>
<dbReference type="AlphaFoldDB" id="A0A8S2CVR1"/>
<dbReference type="Proteomes" id="UP000682733">
    <property type="component" value="Unassembled WGS sequence"/>
</dbReference>
<protein>
    <submittedName>
        <fullName evidence="2">Uncharacterized protein</fullName>
    </submittedName>
</protein>
<accession>A0A8S2CVR1</accession>
<feature type="chain" id="PRO_5036273370" evidence="1">
    <location>
        <begin position="24"/>
        <end position="69"/>
    </location>
</feature>
<evidence type="ECO:0000313" key="4">
    <source>
        <dbReference type="Proteomes" id="UP000677228"/>
    </source>
</evidence>